<evidence type="ECO:0000259" key="2">
    <source>
        <dbReference type="Pfam" id="PF19295"/>
    </source>
</evidence>
<accession>A0A1J5TVL3</accession>
<organism evidence="3 4">
    <name type="scientific">Marine Group III euryarchaeote CG-Bathy1</name>
    <dbReference type="NCBI Taxonomy" id="1889001"/>
    <lineage>
        <taxon>Archaea</taxon>
        <taxon>Methanobacteriati</taxon>
        <taxon>Thermoplasmatota</taxon>
        <taxon>Thermoplasmata</taxon>
        <taxon>Candidatus Thermoprofundales</taxon>
    </lineage>
</organism>
<dbReference type="PANTHER" id="PTHR43575:SF1">
    <property type="entry name" value="PROTEIN ABCI7, CHLOROPLASTIC"/>
    <property type="match status" value="1"/>
</dbReference>
<dbReference type="Pfam" id="PF01458">
    <property type="entry name" value="SUFBD_core"/>
    <property type="match status" value="1"/>
</dbReference>
<dbReference type="AlphaFoldDB" id="A0A1J5TVL3"/>
<dbReference type="SUPFAM" id="SSF101960">
    <property type="entry name" value="Stabilizer of iron transporter SufD"/>
    <property type="match status" value="1"/>
</dbReference>
<name>A0A1J5TVL3_9ARCH</name>
<evidence type="ECO:0000313" key="3">
    <source>
        <dbReference type="EMBL" id="OIR20296.1"/>
    </source>
</evidence>
<comment type="caution">
    <text evidence="3">The sequence shown here is derived from an EMBL/GenBank/DDBJ whole genome shotgun (WGS) entry which is preliminary data.</text>
</comment>
<dbReference type="GO" id="GO:0016226">
    <property type="term" value="P:iron-sulfur cluster assembly"/>
    <property type="evidence" value="ECO:0007669"/>
    <property type="project" value="InterPro"/>
</dbReference>
<evidence type="ECO:0000259" key="1">
    <source>
        <dbReference type="Pfam" id="PF01458"/>
    </source>
</evidence>
<dbReference type="InterPro" id="IPR045595">
    <property type="entry name" value="SufBD_N"/>
</dbReference>
<feature type="domain" description="SUF system FeS cluster assembly SufBD N-terminal" evidence="2">
    <location>
        <begin position="9"/>
        <end position="153"/>
    </location>
</feature>
<dbReference type="InterPro" id="IPR000825">
    <property type="entry name" value="SUF_FeS_clus_asmbl_SufBD_core"/>
</dbReference>
<gene>
    <name evidence="3" type="ORF">BEU04_00350</name>
</gene>
<dbReference type="InterPro" id="IPR037284">
    <property type="entry name" value="SUF_FeS_clus_asmbl_SufBD_sf"/>
</dbReference>
<protein>
    <submittedName>
        <fullName evidence="3">Fe-S cluster assembly protein SufD</fullName>
    </submittedName>
</protein>
<proteinExistence type="predicted"/>
<reference evidence="3 4" key="1">
    <citation type="submission" date="2016-08" db="EMBL/GenBank/DDBJ databases">
        <title>New Insights into Marine Group III Euryarchaeota, from dark to light.</title>
        <authorList>
            <person name="Haro-Moreno J.M."/>
            <person name="Rodriguez-Valera F."/>
            <person name="Lopez-Garcia P."/>
            <person name="Moreira D."/>
            <person name="Martin-Cuadrado A.B."/>
        </authorList>
    </citation>
    <scope>NUCLEOTIDE SEQUENCE [LARGE SCALE GENOMIC DNA]</scope>
    <source>
        <strain evidence="3">CG-Bathy1</strain>
    </source>
</reference>
<dbReference type="InterPro" id="IPR055346">
    <property type="entry name" value="Fe-S_cluster_assembly_SufBD"/>
</dbReference>
<dbReference type="PANTHER" id="PTHR43575">
    <property type="entry name" value="PROTEIN ABCI7, CHLOROPLASTIC"/>
    <property type="match status" value="1"/>
</dbReference>
<sequence>MNLQDTFRSDFETNDPCNTEWLKEQREKCFEKFIELGFPDNRIEEWKYTNIKKIANEEYRISKNQEKLNISDFTKYEPRIVLVNGCISKEMSRFPEKIEILPLIEAIENGVLKREIFEDSRMEENPFWALNTAFMNSGLYLRIPNGIQITEPVLIINIANSDETPTICHPRNIIEVEKGGKLSVMEHYIDNGKKDTLTNSVTQIYTEENGLVEHIMKTNLSEKGAHIGNVNAYQEKDSRINTHNFCMGGKVIRNDLNFSLRGNGSYCEMNGLYLVDGEEHVDNHTTVEHLVPHCSSKEHYKGIVGGKGSAVFNGRIHVHEKAQKTDAIQNNENLLMTDDAVIHTKPELEIYADDVKCTHGATIGQIDEDALFYLRCRGIGGKEAREIMIKAYVGEIIERVENEKIQNMLETEIMASLPIEAV</sequence>
<dbReference type="Pfam" id="PF19295">
    <property type="entry name" value="SufBD_N"/>
    <property type="match status" value="1"/>
</dbReference>
<dbReference type="NCBIfam" id="TIGR01981">
    <property type="entry name" value="sufD"/>
    <property type="match status" value="1"/>
</dbReference>
<evidence type="ECO:0000313" key="4">
    <source>
        <dbReference type="Proteomes" id="UP000183815"/>
    </source>
</evidence>
<dbReference type="Proteomes" id="UP000183815">
    <property type="component" value="Unassembled WGS sequence"/>
</dbReference>
<dbReference type="EMBL" id="MIYU01000001">
    <property type="protein sequence ID" value="OIR20296.1"/>
    <property type="molecule type" value="Genomic_DNA"/>
</dbReference>
<feature type="domain" description="SUF system FeS cluster assembly SufBD core" evidence="1">
    <location>
        <begin position="161"/>
        <end position="391"/>
    </location>
</feature>
<dbReference type="InterPro" id="IPR011542">
    <property type="entry name" value="SUF_FeS_clus_asmbl_SufD"/>
</dbReference>